<feature type="compositionally biased region" description="Basic and acidic residues" evidence="1">
    <location>
        <begin position="15"/>
        <end position="27"/>
    </location>
</feature>
<keyword evidence="3" id="KW-1185">Reference proteome</keyword>
<dbReference type="RefSeq" id="WP_184825524.1">
    <property type="nucleotide sequence ID" value="NZ_JBFAWX010000066.1"/>
</dbReference>
<evidence type="ECO:0000313" key="2">
    <source>
        <dbReference type="EMBL" id="MBB4901215.1"/>
    </source>
</evidence>
<feature type="region of interest" description="Disordered" evidence="1">
    <location>
        <begin position="1"/>
        <end position="27"/>
    </location>
</feature>
<accession>A0A7W7V8M0</accession>
<comment type="caution">
    <text evidence="2">The sequence shown here is derived from an EMBL/GenBank/DDBJ whole genome shotgun (WGS) entry which is preliminary data.</text>
</comment>
<feature type="region of interest" description="Disordered" evidence="1">
    <location>
        <begin position="59"/>
        <end position="80"/>
    </location>
</feature>
<organism evidence="2 3">
    <name type="scientific">Streptomyces griseomycini</name>
    <dbReference type="NCBI Taxonomy" id="66895"/>
    <lineage>
        <taxon>Bacteria</taxon>
        <taxon>Bacillati</taxon>
        <taxon>Actinomycetota</taxon>
        <taxon>Actinomycetes</taxon>
        <taxon>Kitasatosporales</taxon>
        <taxon>Streptomycetaceae</taxon>
        <taxon>Streptomyces</taxon>
    </lineage>
</organism>
<dbReference type="EMBL" id="JACHJI010000010">
    <property type="protein sequence ID" value="MBB4901215.1"/>
    <property type="molecule type" value="Genomic_DNA"/>
</dbReference>
<sequence length="80" mass="8310">MAATIDTGGTTAAEAEDRSAEERLERAQCGRTAPCAGTASALLRRVLLPEPLAQQPFTGGTVEFQAVPGQPVDRSSKPEA</sequence>
<reference evidence="2 3" key="1">
    <citation type="submission" date="2020-08" db="EMBL/GenBank/DDBJ databases">
        <title>Genomic Encyclopedia of Type Strains, Phase III (KMG-III): the genomes of soil and plant-associated and newly described type strains.</title>
        <authorList>
            <person name="Whitman W."/>
        </authorList>
    </citation>
    <scope>NUCLEOTIDE SEQUENCE [LARGE SCALE GENOMIC DNA]</scope>
    <source>
        <strain evidence="2 3">CECT 3273</strain>
    </source>
</reference>
<protein>
    <submittedName>
        <fullName evidence="2">Uncharacterized protein</fullName>
    </submittedName>
</protein>
<dbReference type="Proteomes" id="UP000579523">
    <property type="component" value="Unassembled WGS sequence"/>
</dbReference>
<gene>
    <name evidence="2" type="ORF">FHS37_005302</name>
</gene>
<feature type="compositionally biased region" description="Low complexity" evidence="1">
    <location>
        <begin position="1"/>
        <end position="13"/>
    </location>
</feature>
<name>A0A7W7V8M0_9ACTN</name>
<evidence type="ECO:0000313" key="3">
    <source>
        <dbReference type="Proteomes" id="UP000579523"/>
    </source>
</evidence>
<proteinExistence type="predicted"/>
<evidence type="ECO:0000256" key="1">
    <source>
        <dbReference type="SAM" id="MobiDB-lite"/>
    </source>
</evidence>
<dbReference type="AlphaFoldDB" id="A0A7W7V8M0"/>